<feature type="domain" description="Rhodopsin" evidence="7">
    <location>
        <begin position="26"/>
        <end position="265"/>
    </location>
</feature>
<feature type="transmembrane region" description="Helical" evidence="6">
    <location>
        <begin position="241"/>
        <end position="263"/>
    </location>
</feature>
<dbReference type="EMBL" id="ML975380">
    <property type="protein sequence ID" value="KAF1830883.1"/>
    <property type="molecule type" value="Genomic_DNA"/>
</dbReference>
<feature type="transmembrane region" description="Helical" evidence="6">
    <location>
        <begin position="125"/>
        <end position="147"/>
    </location>
</feature>
<dbReference type="PANTHER" id="PTHR33048">
    <property type="entry name" value="PTH11-LIKE INTEGRAL MEMBRANE PROTEIN (AFU_ORTHOLOGUE AFUA_5G11245)"/>
    <property type="match status" value="1"/>
</dbReference>
<protein>
    <recommendedName>
        <fullName evidence="7">Rhodopsin domain-containing protein</fullName>
    </recommendedName>
</protein>
<feature type="transmembrane region" description="Helical" evidence="6">
    <location>
        <begin position="202"/>
        <end position="221"/>
    </location>
</feature>
<dbReference type="Proteomes" id="UP000800040">
    <property type="component" value="Unassembled WGS sequence"/>
</dbReference>
<dbReference type="AlphaFoldDB" id="A0A6A5KBZ1"/>
<feature type="transmembrane region" description="Helical" evidence="6">
    <location>
        <begin position="91"/>
        <end position="113"/>
    </location>
</feature>
<sequence>MGDQTRDTCIGVSVGLTILSAIIVALRLYTRIFIVQNTGKDDIAMVVALLLTIAYLIVIFVCRNNGMGLSGTVLTLDQMTTQIKATLAIEILYYVLITAIKVSIMFFYLRIAVIKRFEQLCNGTIYFLAIWCVVCIIVCFAQCIPLHKMWDLTGQVQGTCINTTAFFYTTSSIAIILDVWILALPVPTLLKVQRPRREKFGLVAIFGLGIFSCIASIVRLHSIRIYTESKDPFFDAIPINLWSMVEVNLGILCASIPATKALFSKAQRDRTKNGSYQYHSRERSITKGYEKGSGSGHGNKNSSAGIVVQNSFPLKNVESLNTRKDGDGAWRRADSDVDEQQLVWPESRV</sequence>
<dbReference type="InterPro" id="IPR052337">
    <property type="entry name" value="SAT4-like"/>
</dbReference>
<dbReference type="Pfam" id="PF20684">
    <property type="entry name" value="Fung_rhodopsin"/>
    <property type="match status" value="1"/>
</dbReference>
<evidence type="ECO:0000256" key="3">
    <source>
        <dbReference type="ARBA" id="ARBA00022989"/>
    </source>
</evidence>
<evidence type="ECO:0000256" key="6">
    <source>
        <dbReference type="SAM" id="Phobius"/>
    </source>
</evidence>
<organism evidence="8 9">
    <name type="scientific">Decorospora gaudefroyi</name>
    <dbReference type="NCBI Taxonomy" id="184978"/>
    <lineage>
        <taxon>Eukaryota</taxon>
        <taxon>Fungi</taxon>
        <taxon>Dikarya</taxon>
        <taxon>Ascomycota</taxon>
        <taxon>Pezizomycotina</taxon>
        <taxon>Dothideomycetes</taxon>
        <taxon>Pleosporomycetidae</taxon>
        <taxon>Pleosporales</taxon>
        <taxon>Pleosporineae</taxon>
        <taxon>Pleosporaceae</taxon>
        <taxon>Decorospora</taxon>
    </lineage>
</organism>
<reference evidence="8" key="1">
    <citation type="submission" date="2020-01" db="EMBL/GenBank/DDBJ databases">
        <authorList>
            <consortium name="DOE Joint Genome Institute"/>
            <person name="Haridas S."/>
            <person name="Albert R."/>
            <person name="Binder M."/>
            <person name="Bloem J."/>
            <person name="Labutti K."/>
            <person name="Salamov A."/>
            <person name="Andreopoulos B."/>
            <person name="Baker S.E."/>
            <person name="Barry K."/>
            <person name="Bills G."/>
            <person name="Bluhm B.H."/>
            <person name="Cannon C."/>
            <person name="Castanera R."/>
            <person name="Culley D.E."/>
            <person name="Daum C."/>
            <person name="Ezra D."/>
            <person name="Gonzalez J.B."/>
            <person name="Henrissat B."/>
            <person name="Kuo A."/>
            <person name="Liang C."/>
            <person name="Lipzen A."/>
            <person name="Lutzoni F."/>
            <person name="Magnuson J."/>
            <person name="Mondo S."/>
            <person name="Nolan M."/>
            <person name="Ohm R."/>
            <person name="Pangilinan J."/>
            <person name="Park H.-J."/>
            <person name="Ramirez L."/>
            <person name="Alfaro M."/>
            <person name="Sun H."/>
            <person name="Tritt A."/>
            <person name="Yoshinaga Y."/>
            <person name="Zwiers L.-H."/>
            <person name="Turgeon B.G."/>
            <person name="Goodwin S.B."/>
            <person name="Spatafora J.W."/>
            <person name="Crous P.W."/>
            <person name="Grigoriev I.V."/>
        </authorList>
    </citation>
    <scope>NUCLEOTIDE SEQUENCE</scope>
    <source>
        <strain evidence="8">P77</strain>
    </source>
</reference>
<name>A0A6A5KBZ1_9PLEO</name>
<keyword evidence="3 6" id="KW-1133">Transmembrane helix</keyword>
<feature type="transmembrane region" description="Helical" evidence="6">
    <location>
        <begin position="42"/>
        <end position="61"/>
    </location>
</feature>
<keyword evidence="2 6" id="KW-0812">Transmembrane</keyword>
<dbReference type="InterPro" id="IPR049326">
    <property type="entry name" value="Rhodopsin_dom_fungi"/>
</dbReference>
<evidence type="ECO:0000259" key="7">
    <source>
        <dbReference type="Pfam" id="PF20684"/>
    </source>
</evidence>
<comment type="subcellular location">
    <subcellularLocation>
        <location evidence="1">Membrane</location>
        <topology evidence="1">Multi-pass membrane protein</topology>
    </subcellularLocation>
</comment>
<dbReference type="PANTHER" id="PTHR33048:SF123">
    <property type="entry name" value="INTEGRAL MEMBRANE PROTEIN"/>
    <property type="match status" value="1"/>
</dbReference>
<evidence type="ECO:0000313" key="9">
    <source>
        <dbReference type="Proteomes" id="UP000800040"/>
    </source>
</evidence>
<evidence type="ECO:0000256" key="5">
    <source>
        <dbReference type="ARBA" id="ARBA00038359"/>
    </source>
</evidence>
<feature type="transmembrane region" description="Helical" evidence="6">
    <location>
        <begin position="167"/>
        <end position="190"/>
    </location>
</feature>
<evidence type="ECO:0000313" key="8">
    <source>
        <dbReference type="EMBL" id="KAF1830883.1"/>
    </source>
</evidence>
<accession>A0A6A5KBZ1</accession>
<keyword evidence="9" id="KW-1185">Reference proteome</keyword>
<keyword evidence="4 6" id="KW-0472">Membrane</keyword>
<evidence type="ECO:0000256" key="1">
    <source>
        <dbReference type="ARBA" id="ARBA00004141"/>
    </source>
</evidence>
<feature type="transmembrane region" description="Helical" evidence="6">
    <location>
        <begin position="12"/>
        <end position="30"/>
    </location>
</feature>
<dbReference type="GO" id="GO:0016020">
    <property type="term" value="C:membrane"/>
    <property type="evidence" value="ECO:0007669"/>
    <property type="project" value="UniProtKB-SubCell"/>
</dbReference>
<evidence type="ECO:0000256" key="4">
    <source>
        <dbReference type="ARBA" id="ARBA00023136"/>
    </source>
</evidence>
<gene>
    <name evidence="8" type="ORF">BDW02DRAFT_633260</name>
</gene>
<dbReference type="OrthoDB" id="5329176at2759"/>
<proteinExistence type="inferred from homology"/>
<comment type="similarity">
    <text evidence="5">Belongs to the SAT4 family.</text>
</comment>
<evidence type="ECO:0000256" key="2">
    <source>
        <dbReference type="ARBA" id="ARBA00022692"/>
    </source>
</evidence>